<reference evidence="3" key="1">
    <citation type="journal article" date="2019" name="Int. J. Syst. Evol. Microbiol.">
        <title>The Global Catalogue of Microorganisms (GCM) 10K type strain sequencing project: providing services to taxonomists for standard genome sequencing and annotation.</title>
        <authorList>
            <consortium name="The Broad Institute Genomics Platform"/>
            <consortium name="The Broad Institute Genome Sequencing Center for Infectious Disease"/>
            <person name="Wu L."/>
            <person name="Ma J."/>
        </authorList>
    </citation>
    <scope>NUCLEOTIDE SEQUENCE [LARGE SCALE GENOMIC DNA]</scope>
    <source>
        <strain evidence="3">CCM 8930</strain>
    </source>
</reference>
<keyword evidence="1" id="KW-0472">Membrane</keyword>
<evidence type="ECO:0000256" key="1">
    <source>
        <dbReference type="SAM" id="Phobius"/>
    </source>
</evidence>
<accession>A0ABW1SJG9</accession>
<sequence length="140" mass="15674">MKKLRLTLVGLMIVQPLVVYFTQPALLVAVPVHYGLWGPDAWNQLVSQNSVVALCVSVLSPLAPFGLSYWRPNLHMVWPWWAQPIQTSLLVWSCLADGLVLIGLFVTSPIINGLWLLLNLSLILAGLGTSWYWLRNRING</sequence>
<evidence type="ECO:0000313" key="2">
    <source>
        <dbReference type="EMBL" id="MFC6201775.1"/>
    </source>
</evidence>
<proteinExistence type="predicted"/>
<dbReference type="EMBL" id="JBHSSE010000016">
    <property type="protein sequence ID" value="MFC6201775.1"/>
    <property type="molecule type" value="Genomic_DNA"/>
</dbReference>
<keyword evidence="1" id="KW-0812">Transmembrane</keyword>
<evidence type="ECO:0008006" key="4">
    <source>
        <dbReference type="Google" id="ProtNLM"/>
    </source>
</evidence>
<gene>
    <name evidence="2" type="ORF">ACFP1L_07805</name>
</gene>
<feature type="transmembrane region" description="Helical" evidence="1">
    <location>
        <begin position="51"/>
        <end position="69"/>
    </location>
</feature>
<feature type="transmembrane region" description="Helical" evidence="1">
    <location>
        <begin position="89"/>
        <end position="108"/>
    </location>
</feature>
<keyword evidence="1" id="KW-1133">Transmembrane helix</keyword>
<keyword evidence="3" id="KW-1185">Reference proteome</keyword>
<dbReference type="RefSeq" id="WP_137615389.1">
    <property type="nucleotide sequence ID" value="NZ_BJDI01000002.1"/>
</dbReference>
<name>A0ABW1SJG9_9LACO</name>
<evidence type="ECO:0000313" key="3">
    <source>
        <dbReference type="Proteomes" id="UP001596171"/>
    </source>
</evidence>
<comment type="caution">
    <text evidence="2">The sequence shown here is derived from an EMBL/GenBank/DDBJ whole genome shotgun (WGS) entry which is preliminary data.</text>
</comment>
<organism evidence="2 3">
    <name type="scientific">Lactiplantibacillus nangangensis</name>
    <dbReference type="NCBI Taxonomy" id="2559917"/>
    <lineage>
        <taxon>Bacteria</taxon>
        <taxon>Bacillati</taxon>
        <taxon>Bacillota</taxon>
        <taxon>Bacilli</taxon>
        <taxon>Lactobacillales</taxon>
        <taxon>Lactobacillaceae</taxon>
        <taxon>Lactiplantibacillus</taxon>
    </lineage>
</organism>
<dbReference type="Proteomes" id="UP001596171">
    <property type="component" value="Unassembled WGS sequence"/>
</dbReference>
<feature type="transmembrane region" description="Helical" evidence="1">
    <location>
        <begin position="114"/>
        <end position="134"/>
    </location>
</feature>
<protein>
    <recommendedName>
        <fullName evidence="4">Integral membrane protein</fullName>
    </recommendedName>
</protein>